<dbReference type="Proteomes" id="UP001221757">
    <property type="component" value="Unassembled WGS sequence"/>
</dbReference>
<name>A0AAD7CPD4_MYCRO</name>
<keyword evidence="2" id="KW-1185">Reference proteome</keyword>
<organism evidence="1 2">
    <name type="scientific">Mycena rosella</name>
    <name type="common">Pink bonnet</name>
    <name type="synonym">Agaricus rosellus</name>
    <dbReference type="NCBI Taxonomy" id="1033263"/>
    <lineage>
        <taxon>Eukaryota</taxon>
        <taxon>Fungi</taxon>
        <taxon>Dikarya</taxon>
        <taxon>Basidiomycota</taxon>
        <taxon>Agaricomycotina</taxon>
        <taxon>Agaricomycetes</taxon>
        <taxon>Agaricomycetidae</taxon>
        <taxon>Agaricales</taxon>
        <taxon>Marasmiineae</taxon>
        <taxon>Mycenaceae</taxon>
        <taxon>Mycena</taxon>
    </lineage>
</organism>
<accession>A0AAD7CPD4</accession>
<proteinExistence type="predicted"/>
<evidence type="ECO:0000313" key="2">
    <source>
        <dbReference type="Proteomes" id="UP001221757"/>
    </source>
</evidence>
<comment type="caution">
    <text evidence="1">The sequence shown here is derived from an EMBL/GenBank/DDBJ whole genome shotgun (WGS) entry which is preliminary data.</text>
</comment>
<gene>
    <name evidence="1" type="ORF">B0H17DRAFT_1146213</name>
</gene>
<reference evidence="1" key="1">
    <citation type="submission" date="2023-03" db="EMBL/GenBank/DDBJ databases">
        <title>Massive genome expansion in bonnet fungi (Mycena s.s.) driven by repeated elements and novel gene families across ecological guilds.</title>
        <authorList>
            <consortium name="Lawrence Berkeley National Laboratory"/>
            <person name="Harder C.B."/>
            <person name="Miyauchi S."/>
            <person name="Viragh M."/>
            <person name="Kuo A."/>
            <person name="Thoen E."/>
            <person name="Andreopoulos B."/>
            <person name="Lu D."/>
            <person name="Skrede I."/>
            <person name="Drula E."/>
            <person name="Henrissat B."/>
            <person name="Morin E."/>
            <person name="Kohler A."/>
            <person name="Barry K."/>
            <person name="LaButti K."/>
            <person name="Morin E."/>
            <person name="Salamov A."/>
            <person name="Lipzen A."/>
            <person name="Mereny Z."/>
            <person name="Hegedus B."/>
            <person name="Baldrian P."/>
            <person name="Stursova M."/>
            <person name="Weitz H."/>
            <person name="Taylor A."/>
            <person name="Grigoriev I.V."/>
            <person name="Nagy L.G."/>
            <person name="Martin F."/>
            <person name="Kauserud H."/>
        </authorList>
    </citation>
    <scope>NUCLEOTIDE SEQUENCE</scope>
    <source>
        <strain evidence="1">CBHHK067</strain>
    </source>
</reference>
<protein>
    <submittedName>
        <fullName evidence="1">Uncharacterized protein</fullName>
    </submittedName>
</protein>
<dbReference type="Gene3D" id="3.30.559.30">
    <property type="entry name" value="Nonribosomal peptide synthetase, condensation domain"/>
    <property type="match status" value="1"/>
</dbReference>
<evidence type="ECO:0000313" key="1">
    <source>
        <dbReference type="EMBL" id="KAJ7656556.1"/>
    </source>
</evidence>
<dbReference type="AlphaFoldDB" id="A0AAD7CPD4"/>
<dbReference type="EMBL" id="JARKIE010000301">
    <property type="protein sequence ID" value="KAJ7656556.1"/>
    <property type="molecule type" value="Genomic_DNA"/>
</dbReference>
<sequence length="311" mass="34528">MVGGAHPLLYKEILYLRTWPLGDGGKIITNQYLGQFGDNTEDAPAFDLAWGKEVENLAPAIFSVLDPSEPLPIHPRSDEKPSFDLPVYATLGAEIQNVDASLKDKHGFKPRDGDKGWPSARRAELVFSKESIDLLSYMKTQPYTLTVLGYALAPPMLCLPVSLFMSPEGAPLPLEKSVLLKVMDGIRERYAAHKKSAVAYVGQLCDMFVQVLKQGYAADQSLVNQCYNFSSDGAGEKFLDSTFEAEKGKTLFDVSKFFISIDHTHPGPYFRLSSWKGTIDIGADFNRNLISAEEIGVYLAKRKEFMLLIMT</sequence>